<dbReference type="PROSITE" id="PS51164">
    <property type="entry name" value="CBM1_2"/>
    <property type="match status" value="1"/>
</dbReference>
<dbReference type="SUPFAM" id="SSF57180">
    <property type="entry name" value="Cellulose-binding domain"/>
    <property type="match status" value="1"/>
</dbReference>
<evidence type="ECO:0000256" key="7">
    <source>
        <dbReference type="ARBA" id="ARBA00022729"/>
    </source>
</evidence>
<feature type="domain" description="GH10" evidence="15">
    <location>
        <begin position="126"/>
        <end position="421"/>
    </location>
</feature>
<name>A0AAV9WWN7_9PEZI</name>
<dbReference type="AlphaFoldDB" id="A0AAV9WWN7"/>
<evidence type="ECO:0000256" key="8">
    <source>
        <dbReference type="ARBA" id="ARBA00022801"/>
    </source>
</evidence>
<dbReference type="InterPro" id="IPR017853">
    <property type="entry name" value="GH"/>
</dbReference>
<accession>A0AAV9WWN7</accession>
<sequence>MKTFVAIALAAPALVAAQQGQWAQCGGIGWTGGTSCASPYVCSTLNPYYAQCLTGSGNPTTTTTKTTTTPVTTTRTTTTPITTTRTTTLSTTTTTKTTTTTTGGQPTGTGLNALIQAKGKKYVGFCADSGTFGNAQTAAILKAEAGQLTPENSMKWDATEPSQNSFNFGNADALVNFAQTNGKILRGHTFVWYSQLPSWVSAINNKATLTSVIQNHITTIMTRYKGKIYAWDVANEVFNDDGTMRSSVFSNVFGDWTFLDVAFAAARAADPAAKLCLNDYNLDYSGAKLTNFVALVKTLKARGVPVDCVGTQSHLIVGNGAIPSYKSTLDSLATTGAEVQITELDIRTNSSPSSSQISQQQTDYTNVVCGCMKQAACAGITVWGVSDSQSWIPSVFSGMGYALLWDANFNKKAAYTAFVNGINC</sequence>
<evidence type="ECO:0000256" key="13">
    <source>
        <dbReference type="SAM" id="SignalP"/>
    </source>
</evidence>
<comment type="subcellular location">
    <subcellularLocation>
        <location evidence="2">Secreted</location>
    </subcellularLocation>
</comment>
<keyword evidence="10 11" id="KW-0624">Polysaccharide degradation</keyword>
<evidence type="ECO:0000313" key="16">
    <source>
        <dbReference type="EMBL" id="KAK6527497.1"/>
    </source>
</evidence>
<evidence type="ECO:0000256" key="5">
    <source>
        <dbReference type="ARBA" id="ARBA00022525"/>
    </source>
</evidence>
<feature type="chain" id="PRO_5043664907" description="Beta-xylanase" evidence="13">
    <location>
        <begin position="18"/>
        <end position="424"/>
    </location>
</feature>
<evidence type="ECO:0000256" key="6">
    <source>
        <dbReference type="ARBA" id="ARBA00022651"/>
    </source>
</evidence>
<proteinExistence type="inferred from homology"/>
<evidence type="ECO:0000256" key="2">
    <source>
        <dbReference type="ARBA" id="ARBA00004613"/>
    </source>
</evidence>
<dbReference type="Proteomes" id="UP001365542">
    <property type="component" value="Unassembled WGS sequence"/>
</dbReference>
<keyword evidence="11" id="KW-0326">Glycosidase</keyword>
<dbReference type="InterPro" id="IPR044846">
    <property type="entry name" value="GH10"/>
</dbReference>
<evidence type="ECO:0000256" key="10">
    <source>
        <dbReference type="ARBA" id="ARBA00023326"/>
    </source>
</evidence>
<evidence type="ECO:0000256" key="9">
    <source>
        <dbReference type="ARBA" id="ARBA00023277"/>
    </source>
</evidence>
<keyword evidence="8 11" id="KW-0378">Hydrolase</keyword>
<keyword evidence="5" id="KW-0964">Secreted</keyword>
<dbReference type="SMART" id="SM00236">
    <property type="entry name" value="fCBD"/>
    <property type="match status" value="1"/>
</dbReference>
<evidence type="ECO:0000256" key="3">
    <source>
        <dbReference type="ARBA" id="ARBA00004851"/>
    </source>
</evidence>
<feature type="signal peptide" evidence="13">
    <location>
        <begin position="1"/>
        <end position="17"/>
    </location>
</feature>
<dbReference type="GO" id="GO:0005576">
    <property type="term" value="C:extracellular region"/>
    <property type="evidence" value="ECO:0007669"/>
    <property type="project" value="UniProtKB-SubCell"/>
</dbReference>
<dbReference type="EMBL" id="JAVHJO010000015">
    <property type="protein sequence ID" value="KAK6527497.1"/>
    <property type="molecule type" value="Genomic_DNA"/>
</dbReference>
<comment type="similarity">
    <text evidence="4 11">Belongs to the glycosyl hydrolase 10 (cellulase F) family.</text>
</comment>
<comment type="catalytic activity">
    <reaction evidence="1 11">
        <text>Endohydrolysis of (1-&gt;4)-beta-D-xylosidic linkages in xylans.</text>
        <dbReference type="EC" id="3.2.1.8"/>
    </reaction>
</comment>
<dbReference type="InterPro" id="IPR001000">
    <property type="entry name" value="GH10_dom"/>
</dbReference>
<reference evidence="16 17" key="1">
    <citation type="submission" date="2019-10" db="EMBL/GenBank/DDBJ databases">
        <authorList>
            <person name="Palmer J.M."/>
        </authorList>
    </citation>
    <scope>NUCLEOTIDE SEQUENCE [LARGE SCALE GENOMIC DNA]</scope>
    <source>
        <strain evidence="16 17">TWF694</strain>
    </source>
</reference>
<dbReference type="PRINTS" id="PR00134">
    <property type="entry name" value="GLHYDRLASE10"/>
</dbReference>
<evidence type="ECO:0000259" key="14">
    <source>
        <dbReference type="PROSITE" id="PS51164"/>
    </source>
</evidence>
<dbReference type="PROSITE" id="PS00562">
    <property type="entry name" value="CBM1_1"/>
    <property type="match status" value="1"/>
</dbReference>
<dbReference type="Pfam" id="PF00734">
    <property type="entry name" value="CBM_1"/>
    <property type="match status" value="1"/>
</dbReference>
<evidence type="ECO:0000259" key="15">
    <source>
        <dbReference type="PROSITE" id="PS51760"/>
    </source>
</evidence>
<dbReference type="InterPro" id="IPR035971">
    <property type="entry name" value="CBD_sf"/>
</dbReference>
<feature type="region of interest" description="Disordered" evidence="12">
    <location>
        <begin position="85"/>
        <end position="105"/>
    </location>
</feature>
<keyword evidence="7 13" id="KW-0732">Signal</keyword>
<evidence type="ECO:0000256" key="12">
    <source>
        <dbReference type="SAM" id="MobiDB-lite"/>
    </source>
</evidence>
<comment type="pathway">
    <text evidence="3">Glycan degradation; xylan degradation.</text>
</comment>
<dbReference type="SUPFAM" id="SSF51445">
    <property type="entry name" value="(Trans)glycosidases"/>
    <property type="match status" value="1"/>
</dbReference>
<evidence type="ECO:0000313" key="17">
    <source>
        <dbReference type="Proteomes" id="UP001365542"/>
    </source>
</evidence>
<gene>
    <name evidence="16" type="ORF">TWF694_004480</name>
</gene>
<dbReference type="PROSITE" id="PS51760">
    <property type="entry name" value="GH10_2"/>
    <property type="match status" value="1"/>
</dbReference>
<keyword evidence="17" id="KW-1185">Reference proteome</keyword>
<evidence type="ECO:0000256" key="4">
    <source>
        <dbReference type="ARBA" id="ARBA00007495"/>
    </source>
</evidence>
<dbReference type="Gene3D" id="3.20.20.80">
    <property type="entry name" value="Glycosidases"/>
    <property type="match status" value="1"/>
</dbReference>
<keyword evidence="9 11" id="KW-0119">Carbohydrate metabolism</keyword>
<dbReference type="PANTHER" id="PTHR31490:SF35">
    <property type="entry name" value="ENDO-1,4-BETA-XYLANASE"/>
    <property type="match status" value="1"/>
</dbReference>
<comment type="caution">
    <text evidence="16">The sequence shown here is derived from an EMBL/GenBank/DDBJ whole genome shotgun (WGS) entry which is preliminary data.</text>
</comment>
<dbReference type="PANTHER" id="PTHR31490">
    <property type="entry name" value="GLYCOSYL HYDROLASE"/>
    <property type="match status" value="1"/>
</dbReference>
<dbReference type="GO" id="GO:0045493">
    <property type="term" value="P:xylan catabolic process"/>
    <property type="evidence" value="ECO:0007669"/>
    <property type="project" value="UniProtKB-KW"/>
</dbReference>
<evidence type="ECO:0000256" key="11">
    <source>
        <dbReference type="RuleBase" id="RU361174"/>
    </source>
</evidence>
<dbReference type="InterPro" id="IPR000254">
    <property type="entry name" value="CBD"/>
</dbReference>
<dbReference type="EC" id="3.2.1.8" evidence="11"/>
<organism evidence="16 17">
    <name type="scientific">Orbilia ellipsospora</name>
    <dbReference type="NCBI Taxonomy" id="2528407"/>
    <lineage>
        <taxon>Eukaryota</taxon>
        <taxon>Fungi</taxon>
        <taxon>Dikarya</taxon>
        <taxon>Ascomycota</taxon>
        <taxon>Pezizomycotina</taxon>
        <taxon>Orbiliomycetes</taxon>
        <taxon>Orbiliales</taxon>
        <taxon>Orbiliaceae</taxon>
        <taxon>Orbilia</taxon>
    </lineage>
</organism>
<dbReference type="GO" id="GO:0030248">
    <property type="term" value="F:cellulose binding"/>
    <property type="evidence" value="ECO:0007669"/>
    <property type="project" value="InterPro"/>
</dbReference>
<dbReference type="Pfam" id="PF00331">
    <property type="entry name" value="Glyco_hydro_10"/>
    <property type="match status" value="1"/>
</dbReference>
<feature type="domain" description="CBM1" evidence="14">
    <location>
        <begin position="17"/>
        <end position="53"/>
    </location>
</feature>
<dbReference type="GO" id="GO:0031176">
    <property type="term" value="F:endo-1,4-beta-xylanase activity"/>
    <property type="evidence" value="ECO:0007669"/>
    <property type="project" value="UniProtKB-EC"/>
</dbReference>
<dbReference type="SMART" id="SM00633">
    <property type="entry name" value="Glyco_10"/>
    <property type="match status" value="1"/>
</dbReference>
<protein>
    <recommendedName>
        <fullName evidence="11">Beta-xylanase</fullName>
        <ecNumber evidence="11">3.2.1.8</ecNumber>
    </recommendedName>
</protein>
<evidence type="ECO:0000256" key="1">
    <source>
        <dbReference type="ARBA" id="ARBA00000681"/>
    </source>
</evidence>
<keyword evidence="6" id="KW-0858">Xylan degradation</keyword>